<dbReference type="InterPro" id="IPR036267">
    <property type="entry name" value="RuvA_C_sf"/>
</dbReference>
<reference evidence="6" key="1">
    <citation type="submission" date="2020-05" db="EMBL/GenBank/DDBJ databases">
        <authorList>
            <person name="Chiriac C."/>
            <person name="Salcher M."/>
            <person name="Ghai R."/>
            <person name="Kavagutti S V."/>
        </authorList>
    </citation>
    <scope>NUCLEOTIDE SEQUENCE</scope>
</reference>
<evidence type="ECO:0000313" key="6">
    <source>
        <dbReference type="EMBL" id="CAB4910529.1"/>
    </source>
</evidence>
<keyword evidence="3" id="KW-0238">DNA-binding</keyword>
<dbReference type="InterPro" id="IPR010994">
    <property type="entry name" value="RuvA_2-like"/>
</dbReference>
<dbReference type="EMBL" id="CAFBMC010000118">
    <property type="protein sequence ID" value="CAB4910529.1"/>
    <property type="molecule type" value="Genomic_DNA"/>
</dbReference>
<dbReference type="NCBIfam" id="TIGR00084">
    <property type="entry name" value="ruvA"/>
    <property type="match status" value="1"/>
</dbReference>
<evidence type="ECO:0000256" key="4">
    <source>
        <dbReference type="ARBA" id="ARBA00023204"/>
    </source>
</evidence>
<dbReference type="SMART" id="SM00278">
    <property type="entry name" value="HhH1"/>
    <property type="match status" value="2"/>
</dbReference>
<dbReference type="EMBL" id="CAFBPZ010000070">
    <property type="protein sequence ID" value="CAB5039860.1"/>
    <property type="molecule type" value="Genomic_DNA"/>
</dbReference>
<dbReference type="SUPFAM" id="SSF50249">
    <property type="entry name" value="Nucleic acid-binding proteins"/>
    <property type="match status" value="1"/>
</dbReference>
<dbReference type="GO" id="GO:0003677">
    <property type="term" value="F:DNA binding"/>
    <property type="evidence" value="ECO:0007669"/>
    <property type="project" value="UniProtKB-KW"/>
</dbReference>
<gene>
    <name evidence="6" type="ORF">UFOPK3495_01557</name>
    <name evidence="7" type="ORF">UFOPK4237_01054</name>
</gene>
<sequence>MIAFIRGVVQAVSHDHVVVDIGSVGLTATCTAPTALSLHVGDRVELLTSMVIRDDGWTLYGFVEADERTIFEQVQTVTGIGPRIALAVLSTLSPDEVRNAIANDDLNALTKIPGIGRKGAQRLVLELKDKLGIVTGSTPSRSTATPIGWLASVTAGLVSLGWSQREAEAAADSVMPLASAYGDNPDIGALLKAALRSLDRA</sequence>
<dbReference type="InterPro" id="IPR003583">
    <property type="entry name" value="Hlx-hairpin-Hlx_DNA-bd_motif"/>
</dbReference>
<dbReference type="InterPro" id="IPR012340">
    <property type="entry name" value="NA-bd_OB-fold"/>
</dbReference>
<dbReference type="AlphaFoldDB" id="A0A6J7H487"/>
<dbReference type="InterPro" id="IPR000085">
    <property type="entry name" value="RuvA"/>
</dbReference>
<evidence type="ECO:0000259" key="5">
    <source>
        <dbReference type="SMART" id="SM00278"/>
    </source>
</evidence>
<proteinExistence type="inferred from homology"/>
<dbReference type="InterPro" id="IPR013849">
    <property type="entry name" value="DNA_helicase_Holl-junc_RuvA_I"/>
</dbReference>
<keyword evidence="4" id="KW-0234">DNA repair</keyword>
<evidence type="ECO:0000256" key="3">
    <source>
        <dbReference type="ARBA" id="ARBA00023125"/>
    </source>
</evidence>
<name>A0A6J7H487_9ZZZZ</name>
<evidence type="ECO:0000256" key="2">
    <source>
        <dbReference type="ARBA" id="ARBA00022763"/>
    </source>
</evidence>
<organism evidence="6">
    <name type="scientific">freshwater metagenome</name>
    <dbReference type="NCBI Taxonomy" id="449393"/>
    <lineage>
        <taxon>unclassified sequences</taxon>
        <taxon>metagenomes</taxon>
        <taxon>ecological metagenomes</taxon>
    </lineage>
</organism>
<keyword evidence="2" id="KW-0227">DNA damage</keyword>
<dbReference type="GO" id="GO:0009379">
    <property type="term" value="C:Holliday junction helicase complex"/>
    <property type="evidence" value="ECO:0007669"/>
    <property type="project" value="InterPro"/>
</dbReference>
<dbReference type="Pfam" id="PF07499">
    <property type="entry name" value="RuvA_C"/>
    <property type="match status" value="1"/>
</dbReference>
<accession>A0A6J7H487</accession>
<evidence type="ECO:0000313" key="7">
    <source>
        <dbReference type="EMBL" id="CAB5039860.1"/>
    </source>
</evidence>
<dbReference type="Pfam" id="PF01330">
    <property type="entry name" value="RuvA_N"/>
    <property type="match status" value="1"/>
</dbReference>
<dbReference type="Gene3D" id="1.10.8.10">
    <property type="entry name" value="DNA helicase RuvA subunit, C-terminal domain"/>
    <property type="match status" value="1"/>
</dbReference>
<dbReference type="Gene3D" id="2.40.50.140">
    <property type="entry name" value="Nucleic acid-binding proteins"/>
    <property type="match status" value="1"/>
</dbReference>
<dbReference type="SUPFAM" id="SSF46929">
    <property type="entry name" value="DNA helicase RuvA subunit, C-terminal domain"/>
    <property type="match status" value="1"/>
</dbReference>
<dbReference type="GO" id="GO:0009378">
    <property type="term" value="F:four-way junction helicase activity"/>
    <property type="evidence" value="ECO:0007669"/>
    <property type="project" value="InterPro"/>
</dbReference>
<dbReference type="GO" id="GO:0005524">
    <property type="term" value="F:ATP binding"/>
    <property type="evidence" value="ECO:0007669"/>
    <property type="project" value="InterPro"/>
</dbReference>
<dbReference type="Gene3D" id="1.10.150.20">
    <property type="entry name" value="5' to 3' exonuclease, C-terminal subdomain"/>
    <property type="match status" value="1"/>
</dbReference>
<feature type="domain" description="Helix-hairpin-helix DNA-binding motif class 1" evidence="5">
    <location>
        <begin position="107"/>
        <end position="126"/>
    </location>
</feature>
<dbReference type="HAMAP" id="MF_00031">
    <property type="entry name" value="DNA_HJ_migration_RuvA"/>
    <property type="match status" value="1"/>
</dbReference>
<keyword evidence="1" id="KW-0963">Cytoplasm</keyword>
<protein>
    <submittedName>
        <fullName evidence="6">Unannotated protein</fullName>
    </submittedName>
</protein>
<dbReference type="SUPFAM" id="SSF47781">
    <property type="entry name" value="RuvA domain 2-like"/>
    <property type="match status" value="1"/>
</dbReference>
<evidence type="ECO:0000256" key="1">
    <source>
        <dbReference type="ARBA" id="ARBA00022490"/>
    </source>
</evidence>
<dbReference type="GO" id="GO:0006281">
    <property type="term" value="P:DNA repair"/>
    <property type="evidence" value="ECO:0007669"/>
    <property type="project" value="UniProtKB-KW"/>
</dbReference>
<feature type="domain" description="Helix-hairpin-helix DNA-binding motif class 1" evidence="5">
    <location>
        <begin position="72"/>
        <end position="91"/>
    </location>
</feature>
<dbReference type="CDD" id="cd14332">
    <property type="entry name" value="UBA_RuvA_C"/>
    <property type="match status" value="1"/>
</dbReference>
<dbReference type="GO" id="GO:0006310">
    <property type="term" value="P:DNA recombination"/>
    <property type="evidence" value="ECO:0007669"/>
    <property type="project" value="InterPro"/>
</dbReference>
<dbReference type="InterPro" id="IPR011114">
    <property type="entry name" value="RuvA_C"/>
</dbReference>
<dbReference type="Pfam" id="PF14520">
    <property type="entry name" value="HHH_5"/>
    <property type="match status" value="1"/>
</dbReference>